<comment type="similarity">
    <text evidence="6">Belongs to the azoreductase type 1 family.</text>
</comment>
<evidence type="ECO:0000256" key="5">
    <source>
        <dbReference type="ARBA" id="ARBA00048542"/>
    </source>
</evidence>
<feature type="binding site" evidence="6">
    <location>
        <begin position="17"/>
        <end position="19"/>
    </location>
    <ligand>
        <name>FMN</name>
        <dbReference type="ChEBI" id="CHEBI:58210"/>
    </ligand>
</feature>
<accession>A0A8J7JHB2</accession>
<name>A0A8J7JHB2_9RHOB</name>
<keyword evidence="3 6" id="KW-0560">Oxidoreductase</keyword>
<dbReference type="GO" id="GO:0016652">
    <property type="term" value="F:oxidoreductase activity, acting on NAD(P)H as acceptor"/>
    <property type="evidence" value="ECO:0007669"/>
    <property type="project" value="UniProtKB-UniRule"/>
</dbReference>
<dbReference type="Proteomes" id="UP000619079">
    <property type="component" value="Unassembled WGS sequence"/>
</dbReference>
<comment type="caution">
    <text evidence="6">Lacks conserved residue(s) required for the propagation of feature annotation.</text>
</comment>
<organism evidence="9 10">
    <name type="scientific">Sedimentitalea arenosa</name>
    <dbReference type="NCBI Taxonomy" id="2798803"/>
    <lineage>
        <taxon>Bacteria</taxon>
        <taxon>Pseudomonadati</taxon>
        <taxon>Pseudomonadota</taxon>
        <taxon>Alphaproteobacteria</taxon>
        <taxon>Rhodobacterales</taxon>
        <taxon>Paracoccaceae</taxon>
        <taxon>Sedimentitalea</taxon>
    </lineage>
</organism>
<comment type="catalytic activity">
    <reaction evidence="6">
        <text>2 a quinone + NADH + H(+) = 2 a 1,4-benzosemiquinone + NAD(+)</text>
        <dbReference type="Rhea" id="RHEA:65952"/>
        <dbReference type="ChEBI" id="CHEBI:15378"/>
        <dbReference type="ChEBI" id="CHEBI:57540"/>
        <dbReference type="ChEBI" id="CHEBI:57945"/>
        <dbReference type="ChEBI" id="CHEBI:132124"/>
        <dbReference type="ChEBI" id="CHEBI:134225"/>
    </reaction>
</comment>
<evidence type="ECO:0000256" key="7">
    <source>
        <dbReference type="SAM" id="MobiDB-lite"/>
    </source>
</evidence>
<comment type="function">
    <text evidence="6">Also exhibits azoreductase activity. Catalyzes the reductive cleavage of the azo bond in aromatic azo compounds to the corresponding amines.</text>
</comment>
<dbReference type="GO" id="GO:0016655">
    <property type="term" value="F:oxidoreductase activity, acting on NAD(P)H, quinone or similar compound as acceptor"/>
    <property type="evidence" value="ECO:0007669"/>
    <property type="project" value="InterPro"/>
</dbReference>
<keyword evidence="10" id="KW-1185">Reference proteome</keyword>
<dbReference type="GO" id="GO:0009055">
    <property type="term" value="F:electron transfer activity"/>
    <property type="evidence" value="ECO:0007669"/>
    <property type="project" value="UniProtKB-UniRule"/>
</dbReference>
<dbReference type="EC" id="1.7.1.17" evidence="6"/>
<comment type="subunit">
    <text evidence="6">Homodimer.</text>
</comment>
<keyword evidence="4 6" id="KW-0520">NAD</keyword>
<dbReference type="GO" id="GO:0010181">
    <property type="term" value="F:FMN binding"/>
    <property type="evidence" value="ECO:0007669"/>
    <property type="project" value="UniProtKB-UniRule"/>
</dbReference>
<evidence type="ECO:0000313" key="10">
    <source>
        <dbReference type="Proteomes" id="UP000619079"/>
    </source>
</evidence>
<proteinExistence type="inferred from homology"/>
<evidence type="ECO:0000313" key="9">
    <source>
        <dbReference type="EMBL" id="MBJ6372169.1"/>
    </source>
</evidence>
<dbReference type="InterPro" id="IPR003680">
    <property type="entry name" value="Flavodoxin_fold"/>
</dbReference>
<feature type="binding site" evidence="6">
    <location>
        <position position="11"/>
    </location>
    <ligand>
        <name>FMN</name>
        <dbReference type="ChEBI" id="CHEBI:58210"/>
    </ligand>
</feature>
<gene>
    <name evidence="6" type="primary">azoR</name>
    <name evidence="9" type="ORF">JF290_11590</name>
</gene>
<dbReference type="EMBL" id="JAELVR010000007">
    <property type="protein sequence ID" value="MBJ6372169.1"/>
    <property type="molecule type" value="Genomic_DNA"/>
</dbReference>
<comment type="cofactor">
    <cofactor evidence="6">
        <name>FMN</name>
        <dbReference type="ChEBI" id="CHEBI:58210"/>
    </cofactor>
    <text evidence="6">Binds 1 FMN per subunit.</text>
</comment>
<protein>
    <recommendedName>
        <fullName evidence="6">FMN dependent NADH:quinone oxidoreductase</fullName>
        <ecNumber evidence="6">1.6.5.-</ecNumber>
    </recommendedName>
    <alternativeName>
        <fullName evidence="6">Azo-dye reductase</fullName>
    </alternativeName>
    <alternativeName>
        <fullName evidence="6">FMN-dependent NADH-azo compound oxidoreductase</fullName>
    </alternativeName>
    <alternativeName>
        <fullName evidence="6">FMN-dependent NADH-azoreductase</fullName>
        <ecNumber evidence="6">1.7.1.17</ecNumber>
    </alternativeName>
</protein>
<evidence type="ECO:0000256" key="3">
    <source>
        <dbReference type="ARBA" id="ARBA00023002"/>
    </source>
</evidence>
<evidence type="ECO:0000256" key="2">
    <source>
        <dbReference type="ARBA" id="ARBA00022643"/>
    </source>
</evidence>
<sequence length="193" mass="20562">MTQTLLHIDSSARGTGSTSRQLSDRIVTQLAPAQVIRRDLADPLPQITEPWIGANFTPAADRDAAQRDLLALSDTLVDELRAADTIVIGTPIYNFTIPASLKAWIDLVCRVGLTFEYTPEGPRGLLAGKRVILAVASGGTQVGSEIDFATGYLRHVLGFIGLDEVQIIAADRLVQDMDAALVAANAQIDALAA</sequence>
<evidence type="ECO:0000256" key="1">
    <source>
        <dbReference type="ARBA" id="ARBA00022630"/>
    </source>
</evidence>
<dbReference type="RefSeq" id="WP_199025044.1">
    <property type="nucleotide sequence ID" value="NZ_JAELVR010000007.1"/>
</dbReference>
<feature type="region of interest" description="Disordered" evidence="7">
    <location>
        <begin position="1"/>
        <end position="20"/>
    </location>
</feature>
<reference evidence="9" key="1">
    <citation type="submission" date="2020-12" db="EMBL/GenBank/DDBJ databases">
        <title>Sedimentitalea sp. nov., isolated from sand in Incheon.</title>
        <authorList>
            <person name="Kim W."/>
        </authorList>
    </citation>
    <scope>NUCLEOTIDE SEQUENCE</scope>
    <source>
        <strain evidence="9">CAU 1593</strain>
    </source>
</reference>
<keyword evidence="1 6" id="KW-0285">Flavoprotein</keyword>
<dbReference type="PANTHER" id="PTHR43741:SF4">
    <property type="entry name" value="FMN-DEPENDENT NADH:QUINONE OXIDOREDUCTASE"/>
    <property type="match status" value="1"/>
</dbReference>
<dbReference type="Gene3D" id="3.40.50.360">
    <property type="match status" value="1"/>
</dbReference>
<dbReference type="InterPro" id="IPR050104">
    <property type="entry name" value="FMN-dep_NADH:Q_OxRdtase_AzoR1"/>
</dbReference>
<dbReference type="AlphaFoldDB" id="A0A8J7JHB2"/>
<dbReference type="SUPFAM" id="SSF52218">
    <property type="entry name" value="Flavoproteins"/>
    <property type="match status" value="1"/>
</dbReference>
<evidence type="ECO:0000259" key="8">
    <source>
        <dbReference type="Pfam" id="PF02525"/>
    </source>
</evidence>
<dbReference type="PANTHER" id="PTHR43741">
    <property type="entry name" value="FMN-DEPENDENT NADH-AZOREDUCTASE 1"/>
    <property type="match status" value="1"/>
</dbReference>
<dbReference type="InterPro" id="IPR023048">
    <property type="entry name" value="NADH:quinone_OxRdtase_FMN_depd"/>
</dbReference>
<feature type="domain" description="Flavodoxin-like fold" evidence="8">
    <location>
        <begin position="4"/>
        <end position="190"/>
    </location>
</feature>
<evidence type="ECO:0000256" key="6">
    <source>
        <dbReference type="HAMAP-Rule" id="MF_01216"/>
    </source>
</evidence>
<dbReference type="Pfam" id="PF02525">
    <property type="entry name" value="Flavodoxin_2"/>
    <property type="match status" value="1"/>
</dbReference>
<comment type="caution">
    <text evidence="9">The sequence shown here is derived from an EMBL/GenBank/DDBJ whole genome shotgun (WGS) entry which is preliminary data.</text>
</comment>
<dbReference type="InterPro" id="IPR029039">
    <property type="entry name" value="Flavoprotein-like_sf"/>
</dbReference>
<comment type="catalytic activity">
    <reaction evidence="5">
        <text>N,N-dimethyl-1,4-phenylenediamine + anthranilate + 2 NAD(+) = 2-(4-dimethylaminophenyl)diazenylbenzoate + 2 NADH + 2 H(+)</text>
        <dbReference type="Rhea" id="RHEA:55872"/>
        <dbReference type="ChEBI" id="CHEBI:15378"/>
        <dbReference type="ChEBI" id="CHEBI:15783"/>
        <dbReference type="ChEBI" id="CHEBI:16567"/>
        <dbReference type="ChEBI" id="CHEBI:57540"/>
        <dbReference type="ChEBI" id="CHEBI:57945"/>
        <dbReference type="ChEBI" id="CHEBI:71579"/>
        <dbReference type="EC" id="1.7.1.17"/>
    </reaction>
    <physiologicalReaction direction="right-to-left" evidence="5">
        <dbReference type="Rhea" id="RHEA:55874"/>
    </physiologicalReaction>
</comment>
<comment type="function">
    <text evidence="6">Quinone reductase that provides resistance to thiol-specific stress caused by electrophilic quinones.</text>
</comment>
<dbReference type="EC" id="1.6.5.-" evidence="6"/>
<dbReference type="HAMAP" id="MF_01216">
    <property type="entry name" value="Azoreductase_type1"/>
    <property type="match status" value="1"/>
</dbReference>
<keyword evidence="2 6" id="KW-0288">FMN</keyword>
<evidence type="ECO:0000256" key="4">
    <source>
        <dbReference type="ARBA" id="ARBA00023027"/>
    </source>
</evidence>